<sequence length="765" mass="79667">MTQNRGADPGRSGRGAAPTRSPRRTPGGAPAAGGVPTPGTPKAGAPRAGAPRAGTPKAGTPRAGGTAAGTPRAGGTAARPSGAPRSFGAPRTGTPRTGTPRTGGRGPAPARGTAARTAARPSVRSSARPSRLARATGPGDPRGPFGPRGPQGPGRPLRLSRANPRRRARVIFVAILFVFTIFAGQLLRIQAFDASATQEAALSKRTVRTQTPAMRGQILDMNGQVLADSVERFTIAADPKIIPEYTAKVDGVRRKVGVTRAAADLAPLLGMSSSALTKLFTRSGTRYVVIKKEVNPAVYREIRALGVPGITGERTARRIYPTSMALGQLVGFVRPDDQTGAGGIEQMLDKTLAGTPGVSVAQRARDGYVIPGSQREDKPVVNGRDVKLTIDADLQWYAQNALAKQVTAVGAESGTAVVLEVATGKVRAAASYPTFDPNDLADAKSSALGNYAFNDAFEPGSTGKLMTMAAALEQGVITPDTGVIVPSRLPRAGTSFKDNEPHGVENMTATGVLAKSSNMGTMLIGERVSPAIMEAYYRKFGIGTKTPVGFPGESAGLLAGAKDWVSTRRYTILFGQGYAVTAIQQAGVFQTVANKGVRVPPSLIEGTVNESGTLIPTAPTTPSRVIKTDTAVKLSRMLEEVTGENGTASAARINGYRVAGKTGTADRYDEKLGRYNGFTASFIGFAPAEAPKYVVAVFIQKPSAGMFGGALAGPVFNQVMTYLLERTGAPPSTKSTLDYHVWAEKPLSSDDPAVISNARAKRDGL</sequence>
<organism evidence="8 9">
    <name type="scientific">Terrabacter aeriphilus</name>
    <dbReference type="NCBI Taxonomy" id="515662"/>
    <lineage>
        <taxon>Bacteria</taxon>
        <taxon>Bacillati</taxon>
        <taxon>Actinomycetota</taxon>
        <taxon>Actinomycetes</taxon>
        <taxon>Micrococcales</taxon>
        <taxon>Intrasporangiaceae</taxon>
        <taxon>Terrabacter</taxon>
    </lineage>
</organism>
<proteinExistence type="inferred from homology"/>
<feature type="compositionally biased region" description="Low complexity" evidence="4">
    <location>
        <begin position="14"/>
        <end position="80"/>
    </location>
</feature>
<evidence type="ECO:0000259" key="7">
    <source>
        <dbReference type="Pfam" id="PF03717"/>
    </source>
</evidence>
<feature type="region of interest" description="Disordered" evidence="4">
    <location>
        <begin position="1"/>
        <end position="162"/>
    </location>
</feature>
<feature type="compositionally biased region" description="Low complexity" evidence="4">
    <location>
        <begin position="88"/>
        <end position="100"/>
    </location>
</feature>
<evidence type="ECO:0000256" key="2">
    <source>
        <dbReference type="ARBA" id="ARBA00007171"/>
    </source>
</evidence>
<evidence type="ECO:0000259" key="6">
    <source>
        <dbReference type="Pfam" id="PF00905"/>
    </source>
</evidence>
<dbReference type="InterPro" id="IPR001460">
    <property type="entry name" value="PCN-bd_Tpept"/>
</dbReference>
<dbReference type="PANTHER" id="PTHR30627:SF1">
    <property type="entry name" value="PEPTIDOGLYCAN D,D-TRANSPEPTIDASE FTSI"/>
    <property type="match status" value="1"/>
</dbReference>
<dbReference type="Gene3D" id="3.90.1310.10">
    <property type="entry name" value="Penicillin-binding protein 2a (Domain 2)"/>
    <property type="match status" value="1"/>
</dbReference>
<comment type="similarity">
    <text evidence="2">Belongs to the transpeptidase family.</text>
</comment>
<evidence type="ECO:0000256" key="4">
    <source>
        <dbReference type="SAM" id="MobiDB-lite"/>
    </source>
</evidence>
<keyword evidence="9" id="KW-1185">Reference proteome</keyword>
<evidence type="ECO:0000256" key="3">
    <source>
        <dbReference type="ARBA" id="ARBA00023136"/>
    </source>
</evidence>
<dbReference type="Gene3D" id="3.30.450.330">
    <property type="match status" value="1"/>
</dbReference>
<keyword evidence="3 5" id="KW-0472">Membrane</keyword>
<dbReference type="InterPro" id="IPR005311">
    <property type="entry name" value="PBP_dimer"/>
</dbReference>
<evidence type="ECO:0000313" key="9">
    <source>
        <dbReference type="Proteomes" id="UP001500427"/>
    </source>
</evidence>
<keyword evidence="5" id="KW-1133">Transmembrane helix</keyword>
<evidence type="ECO:0000256" key="5">
    <source>
        <dbReference type="SAM" id="Phobius"/>
    </source>
</evidence>
<keyword evidence="5" id="KW-0812">Transmembrane</keyword>
<dbReference type="Gene3D" id="3.40.710.10">
    <property type="entry name" value="DD-peptidase/beta-lactamase superfamily"/>
    <property type="match status" value="1"/>
</dbReference>
<feature type="domain" description="Penicillin-binding protein dimerisation" evidence="7">
    <location>
        <begin position="211"/>
        <end position="371"/>
    </location>
</feature>
<comment type="subcellular location">
    <subcellularLocation>
        <location evidence="1">Membrane</location>
    </subcellularLocation>
</comment>
<evidence type="ECO:0000256" key="1">
    <source>
        <dbReference type="ARBA" id="ARBA00004370"/>
    </source>
</evidence>
<dbReference type="SUPFAM" id="SSF56601">
    <property type="entry name" value="beta-lactamase/transpeptidase-like"/>
    <property type="match status" value="1"/>
</dbReference>
<reference evidence="9" key="1">
    <citation type="journal article" date="2019" name="Int. J. Syst. Evol. Microbiol.">
        <title>The Global Catalogue of Microorganisms (GCM) 10K type strain sequencing project: providing services to taxonomists for standard genome sequencing and annotation.</title>
        <authorList>
            <consortium name="The Broad Institute Genomics Platform"/>
            <consortium name="The Broad Institute Genome Sequencing Center for Infectious Disease"/>
            <person name="Wu L."/>
            <person name="Ma J."/>
        </authorList>
    </citation>
    <scope>NUCLEOTIDE SEQUENCE [LARGE SCALE GENOMIC DNA]</scope>
    <source>
        <strain evidence="9">JCM 17687</strain>
    </source>
</reference>
<evidence type="ECO:0008006" key="10">
    <source>
        <dbReference type="Google" id="ProtNLM"/>
    </source>
</evidence>
<dbReference type="RefSeq" id="WP_345508560.1">
    <property type="nucleotide sequence ID" value="NZ_BAABIW010000020.1"/>
</dbReference>
<dbReference type="Pfam" id="PF03717">
    <property type="entry name" value="PBP_dimer"/>
    <property type="match status" value="1"/>
</dbReference>
<dbReference type="Proteomes" id="UP001500427">
    <property type="component" value="Unassembled WGS sequence"/>
</dbReference>
<dbReference type="PANTHER" id="PTHR30627">
    <property type="entry name" value="PEPTIDOGLYCAN D,D-TRANSPEPTIDASE"/>
    <property type="match status" value="1"/>
</dbReference>
<dbReference type="EMBL" id="BAABIW010000020">
    <property type="protein sequence ID" value="GAA5033032.1"/>
    <property type="molecule type" value="Genomic_DNA"/>
</dbReference>
<dbReference type="SUPFAM" id="SSF56519">
    <property type="entry name" value="Penicillin binding protein dimerisation domain"/>
    <property type="match status" value="1"/>
</dbReference>
<dbReference type="InterPro" id="IPR050515">
    <property type="entry name" value="Beta-lactam/transpept"/>
</dbReference>
<dbReference type="InterPro" id="IPR036138">
    <property type="entry name" value="PBP_dimer_sf"/>
</dbReference>
<name>A0ABP9JIR9_9MICO</name>
<feature type="compositionally biased region" description="Low complexity" evidence="4">
    <location>
        <begin position="107"/>
        <end position="145"/>
    </location>
</feature>
<accession>A0ABP9JIR9</accession>
<evidence type="ECO:0000313" key="8">
    <source>
        <dbReference type="EMBL" id="GAA5033032.1"/>
    </source>
</evidence>
<dbReference type="Pfam" id="PF00905">
    <property type="entry name" value="Transpeptidase"/>
    <property type="match status" value="1"/>
</dbReference>
<feature type="transmembrane region" description="Helical" evidence="5">
    <location>
        <begin position="168"/>
        <end position="187"/>
    </location>
</feature>
<dbReference type="InterPro" id="IPR012338">
    <property type="entry name" value="Beta-lactam/transpept-like"/>
</dbReference>
<comment type="caution">
    <text evidence="8">The sequence shown here is derived from an EMBL/GenBank/DDBJ whole genome shotgun (WGS) entry which is preliminary data.</text>
</comment>
<gene>
    <name evidence="8" type="ORF">GCM10023258_32550</name>
</gene>
<feature type="domain" description="Penicillin-binding protein transpeptidase" evidence="6">
    <location>
        <begin position="414"/>
        <end position="720"/>
    </location>
</feature>
<protein>
    <recommendedName>
        <fullName evidence="10">Peptidoglycan synthetase FtsI</fullName>
    </recommendedName>
</protein>